<dbReference type="EMBL" id="JAGMWN010000001">
    <property type="protein sequence ID" value="MBP5856018.1"/>
    <property type="molecule type" value="Genomic_DNA"/>
</dbReference>
<organism evidence="7 8">
    <name type="scientific">Marivibrio halodurans</name>
    <dbReference type="NCBI Taxonomy" id="2039722"/>
    <lineage>
        <taxon>Bacteria</taxon>
        <taxon>Pseudomonadati</taxon>
        <taxon>Pseudomonadota</taxon>
        <taxon>Alphaproteobacteria</taxon>
        <taxon>Rhodospirillales</taxon>
        <taxon>Rhodospirillaceae</taxon>
        <taxon>Marivibrio</taxon>
    </lineage>
</organism>
<dbReference type="InterPro" id="IPR005789">
    <property type="entry name" value="Thr_deHydtase_catblc"/>
</dbReference>
<dbReference type="GO" id="GO:0030170">
    <property type="term" value="F:pyridoxal phosphate binding"/>
    <property type="evidence" value="ECO:0007669"/>
    <property type="project" value="UniProtKB-ARBA"/>
</dbReference>
<dbReference type="FunFam" id="3.40.50.1100:FF:000005">
    <property type="entry name" value="Threonine dehydratase catabolic"/>
    <property type="match status" value="1"/>
</dbReference>
<dbReference type="NCBIfam" id="NF005600">
    <property type="entry name" value="PRK07334.1"/>
    <property type="match status" value="1"/>
</dbReference>
<evidence type="ECO:0000313" key="7">
    <source>
        <dbReference type="EMBL" id="MBP5856018.1"/>
    </source>
</evidence>
<dbReference type="GO" id="GO:0009097">
    <property type="term" value="P:isoleucine biosynthetic process"/>
    <property type="evidence" value="ECO:0007669"/>
    <property type="project" value="TreeGrafter"/>
</dbReference>
<dbReference type="Gene3D" id="3.40.50.1100">
    <property type="match status" value="2"/>
</dbReference>
<name>A0A8J7RZP7_9PROT</name>
<comment type="similarity">
    <text evidence="2">Belongs to the serine/threonine dehydratase family.</text>
</comment>
<dbReference type="EC" id="4.3.1.19" evidence="7"/>
<gene>
    <name evidence="7" type="ORF">KAJ83_03295</name>
</gene>
<dbReference type="SUPFAM" id="SSF53686">
    <property type="entry name" value="Tryptophan synthase beta subunit-like PLP-dependent enzymes"/>
    <property type="match status" value="1"/>
</dbReference>
<accession>A0A8J7RZP7</accession>
<proteinExistence type="inferred from homology"/>
<evidence type="ECO:0000256" key="1">
    <source>
        <dbReference type="ARBA" id="ARBA00001933"/>
    </source>
</evidence>
<evidence type="ECO:0000256" key="2">
    <source>
        <dbReference type="ARBA" id="ARBA00010869"/>
    </source>
</evidence>
<protein>
    <submittedName>
        <fullName evidence="7">Threonine ammonia-lyase</fullName>
        <ecNumber evidence="7">4.3.1.19</ecNumber>
    </submittedName>
</protein>
<evidence type="ECO:0000259" key="6">
    <source>
        <dbReference type="PROSITE" id="PS51671"/>
    </source>
</evidence>
<evidence type="ECO:0000313" key="8">
    <source>
        <dbReference type="Proteomes" id="UP000672602"/>
    </source>
</evidence>
<dbReference type="PROSITE" id="PS51671">
    <property type="entry name" value="ACT"/>
    <property type="match status" value="1"/>
</dbReference>
<keyword evidence="4 7" id="KW-0456">Lyase</keyword>
<dbReference type="InterPro" id="IPR036052">
    <property type="entry name" value="TrpB-like_PALP_sf"/>
</dbReference>
<keyword evidence="3" id="KW-0663">Pyridoxal phosphate</keyword>
<dbReference type="PANTHER" id="PTHR48078">
    <property type="entry name" value="THREONINE DEHYDRATASE, MITOCHONDRIAL-RELATED"/>
    <property type="match status" value="1"/>
</dbReference>
<reference evidence="7" key="1">
    <citation type="submission" date="2021-04" db="EMBL/GenBank/DDBJ databases">
        <authorList>
            <person name="Zhang D.-C."/>
        </authorList>
    </citation>
    <scope>NUCLEOTIDE SEQUENCE</scope>
    <source>
        <strain evidence="7">CGMCC 1.15697</strain>
    </source>
</reference>
<dbReference type="AlphaFoldDB" id="A0A8J7RZP7"/>
<dbReference type="RefSeq" id="WP_210680571.1">
    <property type="nucleotide sequence ID" value="NZ_JAGMWN010000001.1"/>
</dbReference>
<dbReference type="InterPro" id="IPR044561">
    <property type="entry name" value="ACT_ThrD-II-like"/>
</dbReference>
<dbReference type="GO" id="GO:0004794">
    <property type="term" value="F:threonine deaminase activity"/>
    <property type="evidence" value="ECO:0007669"/>
    <property type="project" value="UniProtKB-EC"/>
</dbReference>
<dbReference type="Pfam" id="PF00291">
    <property type="entry name" value="PALP"/>
    <property type="match status" value="1"/>
</dbReference>
<keyword evidence="8" id="KW-1185">Reference proteome</keyword>
<evidence type="ECO:0000256" key="5">
    <source>
        <dbReference type="ARBA" id="ARBA00049406"/>
    </source>
</evidence>
<dbReference type="NCBIfam" id="TIGR01127">
    <property type="entry name" value="ilvA_1Cterm"/>
    <property type="match status" value="1"/>
</dbReference>
<dbReference type="InterPro" id="IPR002912">
    <property type="entry name" value="ACT_dom"/>
</dbReference>
<dbReference type="GO" id="GO:0003941">
    <property type="term" value="F:L-serine ammonia-lyase activity"/>
    <property type="evidence" value="ECO:0007669"/>
    <property type="project" value="UniProtKB-EC"/>
</dbReference>
<dbReference type="InterPro" id="IPR050147">
    <property type="entry name" value="Ser/Thr_Dehydratase"/>
</dbReference>
<sequence>MAGDGQAGSVGIEQIRRAAEAIAGAVHETRQRPSRTLSHILGCEVILKFENRQFTAAFKERGALNKLLHLSAAERAAGVIAMSAGNHAQGVAYHANRLGIPATIVMPKATPNVKVQFTKSHGARVLLEGDSLAEAAAFAHNTAEREGLVFVHPYDDPHVIAGQGTIALEMLGAYPELDTLVVPIGGGGLIAGIATAAKALKPEIEVIGVQSILYPSMKQVLAGEAVTAGGASIAEGIAVKQPGTLTRAIVKRHVDDIVLVEESAIERAIALLINVEKTVVEGAGAAGLAAILSDPDRFRGRRVGTVLCGGNIDQRLLASVLLRDLVRQGRLARLRIRLGDQAGELSRVTGLIGEAGGNIVDVAHQRVFSHLPAKEALIEVAVETRDDAQLAAIVERLSHAGYAVTRLAED</sequence>
<dbReference type="Pfam" id="PF01842">
    <property type="entry name" value="ACT"/>
    <property type="match status" value="1"/>
</dbReference>
<evidence type="ECO:0000256" key="4">
    <source>
        <dbReference type="ARBA" id="ARBA00023239"/>
    </source>
</evidence>
<dbReference type="GO" id="GO:0006567">
    <property type="term" value="P:L-threonine catabolic process"/>
    <property type="evidence" value="ECO:0007669"/>
    <property type="project" value="InterPro"/>
</dbReference>
<dbReference type="Proteomes" id="UP000672602">
    <property type="component" value="Unassembled WGS sequence"/>
</dbReference>
<dbReference type="FunFam" id="3.40.50.1100:FF:000007">
    <property type="entry name" value="L-threonine dehydratase catabolic TdcB"/>
    <property type="match status" value="1"/>
</dbReference>
<dbReference type="CDD" id="cd01562">
    <property type="entry name" value="Thr-dehyd"/>
    <property type="match status" value="1"/>
</dbReference>
<comment type="cofactor">
    <cofactor evidence="1">
        <name>pyridoxal 5'-phosphate</name>
        <dbReference type="ChEBI" id="CHEBI:597326"/>
    </cofactor>
</comment>
<comment type="catalytic activity">
    <reaction evidence="5">
        <text>L-serine = pyruvate + NH4(+)</text>
        <dbReference type="Rhea" id="RHEA:19169"/>
        <dbReference type="ChEBI" id="CHEBI:15361"/>
        <dbReference type="ChEBI" id="CHEBI:28938"/>
        <dbReference type="ChEBI" id="CHEBI:33384"/>
        <dbReference type="EC" id="4.3.1.17"/>
    </reaction>
</comment>
<comment type="caution">
    <text evidence="7">The sequence shown here is derived from an EMBL/GenBank/DDBJ whole genome shotgun (WGS) entry which is preliminary data.</text>
</comment>
<dbReference type="PANTHER" id="PTHR48078:SF6">
    <property type="entry name" value="L-THREONINE DEHYDRATASE CATABOLIC TDCB"/>
    <property type="match status" value="1"/>
</dbReference>
<dbReference type="GO" id="GO:0006565">
    <property type="term" value="P:L-serine catabolic process"/>
    <property type="evidence" value="ECO:0007669"/>
    <property type="project" value="TreeGrafter"/>
</dbReference>
<dbReference type="CDD" id="cd04886">
    <property type="entry name" value="ACT_ThrD-II-like"/>
    <property type="match status" value="1"/>
</dbReference>
<dbReference type="InterPro" id="IPR045865">
    <property type="entry name" value="ACT-like_dom_sf"/>
</dbReference>
<dbReference type="InterPro" id="IPR001926">
    <property type="entry name" value="TrpB-like_PALP"/>
</dbReference>
<dbReference type="SUPFAM" id="SSF55021">
    <property type="entry name" value="ACT-like"/>
    <property type="match status" value="1"/>
</dbReference>
<feature type="domain" description="ACT" evidence="6">
    <location>
        <begin position="333"/>
        <end position="410"/>
    </location>
</feature>
<evidence type="ECO:0000256" key="3">
    <source>
        <dbReference type="ARBA" id="ARBA00022898"/>
    </source>
</evidence>